<feature type="non-terminal residue" evidence="1">
    <location>
        <position position="1"/>
    </location>
</feature>
<gene>
    <name evidence="1" type="ORF">RPERSI_LOCUS20464</name>
</gene>
<dbReference type="Proteomes" id="UP000789920">
    <property type="component" value="Unassembled WGS sequence"/>
</dbReference>
<keyword evidence="2" id="KW-1185">Reference proteome</keyword>
<reference evidence="1" key="1">
    <citation type="submission" date="2021-06" db="EMBL/GenBank/DDBJ databases">
        <authorList>
            <person name="Kallberg Y."/>
            <person name="Tangrot J."/>
            <person name="Rosling A."/>
        </authorList>
    </citation>
    <scope>NUCLEOTIDE SEQUENCE</scope>
    <source>
        <strain evidence="1">MA461A</strain>
    </source>
</reference>
<sequence>TELGAFAVSAAIASLKKKVSINSVFFGNVLQTDNTALYLACHIGFNS</sequence>
<proteinExistence type="predicted"/>
<comment type="caution">
    <text evidence="1">The sequence shown here is derived from an EMBL/GenBank/DDBJ whole genome shotgun (WGS) entry which is preliminary data.</text>
</comment>
<evidence type="ECO:0000313" key="2">
    <source>
        <dbReference type="Proteomes" id="UP000789920"/>
    </source>
</evidence>
<evidence type="ECO:0000313" key="1">
    <source>
        <dbReference type="EMBL" id="CAG8798105.1"/>
    </source>
</evidence>
<accession>A0ACA9RLC6</accession>
<feature type="non-terminal residue" evidence="1">
    <location>
        <position position="47"/>
    </location>
</feature>
<organism evidence="1 2">
    <name type="scientific">Racocetra persica</name>
    <dbReference type="NCBI Taxonomy" id="160502"/>
    <lineage>
        <taxon>Eukaryota</taxon>
        <taxon>Fungi</taxon>
        <taxon>Fungi incertae sedis</taxon>
        <taxon>Mucoromycota</taxon>
        <taxon>Glomeromycotina</taxon>
        <taxon>Glomeromycetes</taxon>
        <taxon>Diversisporales</taxon>
        <taxon>Gigasporaceae</taxon>
        <taxon>Racocetra</taxon>
    </lineage>
</organism>
<protein>
    <submittedName>
        <fullName evidence="1">1245_t:CDS:1</fullName>
    </submittedName>
</protein>
<name>A0ACA9RLC6_9GLOM</name>
<dbReference type="EMBL" id="CAJVQC010057939">
    <property type="protein sequence ID" value="CAG8798105.1"/>
    <property type="molecule type" value="Genomic_DNA"/>
</dbReference>